<dbReference type="InterPro" id="IPR007899">
    <property type="entry name" value="CHAD_dom"/>
</dbReference>
<reference evidence="2 3" key="1">
    <citation type="journal article" date="2018" name="Nat. Biotechnol.">
        <title>A standardized bacterial taxonomy based on genome phylogeny substantially revises the tree of life.</title>
        <authorList>
            <person name="Parks D.H."/>
            <person name="Chuvochina M."/>
            <person name="Waite D.W."/>
            <person name="Rinke C."/>
            <person name="Skarshewski A."/>
            <person name="Chaumeil P.A."/>
            <person name="Hugenholtz P."/>
        </authorList>
    </citation>
    <scope>NUCLEOTIDE SEQUENCE [LARGE SCALE GENOMIC DNA]</scope>
    <source>
        <strain evidence="2">UBA11264</strain>
    </source>
</reference>
<dbReference type="PROSITE" id="PS51708">
    <property type="entry name" value="CHAD"/>
    <property type="match status" value="1"/>
</dbReference>
<name>A0A9C7V4T7_9GAMM</name>
<dbReference type="SMART" id="SM00880">
    <property type="entry name" value="CHAD"/>
    <property type="match status" value="1"/>
</dbReference>
<evidence type="ECO:0000313" key="3">
    <source>
        <dbReference type="Proteomes" id="UP000262210"/>
    </source>
</evidence>
<dbReference type="InterPro" id="IPR038186">
    <property type="entry name" value="CHAD_dom_sf"/>
</dbReference>
<evidence type="ECO:0000313" key="2">
    <source>
        <dbReference type="EMBL" id="HCJ98725.1"/>
    </source>
</evidence>
<dbReference type="RefSeq" id="WP_278430236.1">
    <property type="nucleotide sequence ID" value="NZ_DPSM01000004.1"/>
</dbReference>
<dbReference type="Pfam" id="PF05235">
    <property type="entry name" value="CHAD"/>
    <property type="match status" value="1"/>
</dbReference>
<dbReference type="PANTHER" id="PTHR39339:SF1">
    <property type="entry name" value="CHAD DOMAIN-CONTAINING PROTEIN"/>
    <property type="match status" value="1"/>
</dbReference>
<dbReference type="EMBL" id="DPSM01000004">
    <property type="protein sequence ID" value="HCJ98725.1"/>
    <property type="molecule type" value="Genomic_DNA"/>
</dbReference>
<evidence type="ECO:0000259" key="1">
    <source>
        <dbReference type="PROSITE" id="PS51708"/>
    </source>
</evidence>
<organism evidence="2 3">
    <name type="scientific">Serratia grimesii</name>
    <dbReference type="NCBI Taxonomy" id="82995"/>
    <lineage>
        <taxon>Bacteria</taxon>
        <taxon>Pseudomonadati</taxon>
        <taxon>Pseudomonadota</taxon>
        <taxon>Gammaproteobacteria</taxon>
        <taxon>Enterobacterales</taxon>
        <taxon>Yersiniaceae</taxon>
        <taxon>Serratia</taxon>
    </lineage>
</organism>
<dbReference type="Proteomes" id="UP000262210">
    <property type="component" value="Unassembled WGS sequence"/>
</dbReference>
<accession>A0A9C7V4T7</accession>
<protein>
    <submittedName>
        <fullName evidence="2">Metal-chelation protein CHAD</fullName>
    </submittedName>
</protein>
<dbReference type="PANTHER" id="PTHR39339">
    <property type="entry name" value="SLR1444 PROTEIN"/>
    <property type="match status" value="1"/>
</dbReference>
<feature type="domain" description="CHAD" evidence="1">
    <location>
        <begin position="1"/>
        <end position="252"/>
    </location>
</feature>
<dbReference type="Gene3D" id="1.40.20.10">
    <property type="entry name" value="CHAD domain"/>
    <property type="match status" value="1"/>
</dbReference>
<proteinExistence type="predicted"/>
<dbReference type="AlphaFoldDB" id="A0A9C7V4T7"/>
<comment type="caution">
    <text evidence="2">The sequence shown here is derived from an EMBL/GenBank/DDBJ whole genome shotgun (WGS) entry which is preliminary data.</text>
</comment>
<gene>
    <name evidence="2" type="ORF">DHV72_01670</name>
</gene>
<sequence>MALVESIITQGRKLESALNQALLRLRDTTDNEALHDVRINLRRLRSLLRPLRDTHGAAQLDNAAAKLGRITTPIRDLEVLIIELDQHQLTWQANTRKTELQSRKLSLTSLPLLIRLPTLLHAWLSIFLKTQHRHTKHRIAHHLNRQVKQLRLALADAHYDRHRLRLLVKHLRYVVDTYPQFTLITPEAIAHLKTAQNTLGHWHDHVVWYQMAEHQQDLWPLLPQWRSTIAIAQENAETALLLLSQALSGAGKKHARYHNPDKLA</sequence>